<dbReference type="Gene3D" id="3.30.160.20">
    <property type="match status" value="1"/>
</dbReference>
<reference evidence="2" key="1">
    <citation type="submission" date="2015-11" db="EMBL/GenBank/DDBJ databases">
        <title>De novo transcriptome assembly of four potential Pierce s Disease insect vectors from Arizona vineyards.</title>
        <authorList>
            <person name="Tassone E.E."/>
        </authorList>
    </citation>
    <scope>NUCLEOTIDE SEQUENCE</scope>
</reference>
<organism evidence="2">
    <name type="scientific">Cuerna arida</name>
    <dbReference type="NCBI Taxonomy" id="1464854"/>
    <lineage>
        <taxon>Eukaryota</taxon>
        <taxon>Metazoa</taxon>
        <taxon>Ecdysozoa</taxon>
        <taxon>Arthropoda</taxon>
        <taxon>Hexapoda</taxon>
        <taxon>Insecta</taxon>
        <taxon>Pterygota</taxon>
        <taxon>Neoptera</taxon>
        <taxon>Paraneoptera</taxon>
        <taxon>Hemiptera</taxon>
        <taxon>Auchenorrhyncha</taxon>
        <taxon>Membracoidea</taxon>
        <taxon>Cicadellidae</taxon>
        <taxon>Cicadellinae</taxon>
        <taxon>Proconiini</taxon>
        <taxon>Cuerna</taxon>
    </lineage>
</organism>
<feature type="region of interest" description="Disordered" evidence="1">
    <location>
        <begin position="1"/>
        <end position="22"/>
    </location>
</feature>
<sequence>MDVTDEVAKTSPLQTPLQEQASARGTKNVIDLNVIDLFWTLSDRKKLNEKQLKPDELHMWGKLNKVRENSKTLNLLITRGLGTVNNCKDTLHQILTELGYKYKIEPLITFKPVIKTQPQNKAVTIEVDTVPRMSFYGLALSEKEAIENAARHGLEYLIALS</sequence>
<dbReference type="AlphaFoldDB" id="A0A1B6EK64"/>
<protein>
    <submittedName>
        <fullName evidence="2">Uncharacterized protein</fullName>
    </submittedName>
</protein>
<feature type="compositionally biased region" description="Polar residues" evidence="1">
    <location>
        <begin position="11"/>
        <end position="22"/>
    </location>
</feature>
<dbReference type="EMBL" id="GECZ01031464">
    <property type="protein sequence ID" value="JAS38305.1"/>
    <property type="molecule type" value="Transcribed_RNA"/>
</dbReference>
<name>A0A1B6EK64_9HEMI</name>
<evidence type="ECO:0000256" key="1">
    <source>
        <dbReference type="SAM" id="MobiDB-lite"/>
    </source>
</evidence>
<accession>A0A1B6EK64</accession>
<gene>
    <name evidence="2" type="ORF">g.21168</name>
</gene>
<evidence type="ECO:0000313" key="2">
    <source>
        <dbReference type="EMBL" id="JAS38305.1"/>
    </source>
</evidence>
<proteinExistence type="predicted"/>